<dbReference type="EMBL" id="CP012159">
    <property type="protein sequence ID" value="AKT37952.1"/>
    <property type="molecule type" value="Genomic_DNA"/>
</dbReference>
<protein>
    <recommendedName>
        <fullName evidence="3">DUF4349 domain-containing protein</fullName>
    </recommendedName>
</protein>
<organism evidence="4 5">
    <name type="scientific">Chondromyces crocatus</name>
    <dbReference type="NCBI Taxonomy" id="52"/>
    <lineage>
        <taxon>Bacteria</taxon>
        <taxon>Pseudomonadati</taxon>
        <taxon>Myxococcota</taxon>
        <taxon>Polyangia</taxon>
        <taxon>Polyangiales</taxon>
        <taxon>Polyangiaceae</taxon>
        <taxon>Chondromyces</taxon>
    </lineage>
</organism>
<dbReference type="AlphaFoldDB" id="A0A0K1EB87"/>
<proteinExistence type="predicted"/>
<evidence type="ECO:0000256" key="2">
    <source>
        <dbReference type="SAM" id="SignalP"/>
    </source>
</evidence>
<reference evidence="4 5" key="1">
    <citation type="submission" date="2015-07" db="EMBL/GenBank/DDBJ databases">
        <title>Genome analysis of myxobacterium Chondromyces crocatus Cm c5 reveals a high potential for natural compound synthesis and the genetic basis for the loss of fruiting body formation.</title>
        <authorList>
            <person name="Zaburannyi N."/>
            <person name="Bunk B."/>
            <person name="Maier J."/>
            <person name="Overmann J."/>
            <person name="Mueller R."/>
        </authorList>
    </citation>
    <scope>NUCLEOTIDE SEQUENCE [LARGE SCALE GENOMIC DNA]</scope>
    <source>
        <strain evidence="4 5">Cm c5</strain>
    </source>
</reference>
<feature type="compositionally biased region" description="Low complexity" evidence="1">
    <location>
        <begin position="130"/>
        <end position="159"/>
    </location>
</feature>
<feature type="domain" description="DUF4349" evidence="3">
    <location>
        <begin position="173"/>
        <end position="327"/>
    </location>
</feature>
<keyword evidence="2" id="KW-0732">Signal</keyword>
<dbReference type="RefSeq" id="WP_050430246.1">
    <property type="nucleotide sequence ID" value="NZ_CP012159.1"/>
</dbReference>
<evidence type="ECO:0000313" key="4">
    <source>
        <dbReference type="EMBL" id="AKT37952.1"/>
    </source>
</evidence>
<feature type="region of interest" description="Disordered" evidence="1">
    <location>
        <begin position="27"/>
        <end position="58"/>
    </location>
</feature>
<feature type="signal peptide" evidence="2">
    <location>
        <begin position="1"/>
        <end position="24"/>
    </location>
</feature>
<gene>
    <name evidence="4" type="ORF">CMC5_020930</name>
</gene>
<dbReference type="Proteomes" id="UP000067626">
    <property type="component" value="Chromosome"/>
</dbReference>
<keyword evidence="5" id="KW-1185">Reference proteome</keyword>
<feature type="compositionally biased region" description="Basic and acidic residues" evidence="1">
    <location>
        <begin position="78"/>
        <end position="87"/>
    </location>
</feature>
<dbReference type="STRING" id="52.CMC5_020930"/>
<evidence type="ECO:0000256" key="1">
    <source>
        <dbReference type="SAM" id="MobiDB-lite"/>
    </source>
</evidence>
<feature type="region of interest" description="Disordered" evidence="1">
    <location>
        <begin position="73"/>
        <end position="167"/>
    </location>
</feature>
<dbReference type="PROSITE" id="PS51257">
    <property type="entry name" value="PROKAR_LIPOPROTEIN"/>
    <property type="match status" value="1"/>
</dbReference>
<feature type="chain" id="PRO_5005459196" description="DUF4349 domain-containing protein" evidence="2">
    <location>
        <begin position="25"/>
        <end position="346"/>
    </location>
</feature>
<dbReference type="Pfam" id="PF14257">
    <property type="entry name" value="DUF4349"/>
    <property type="match status" value="1"/>
</dbReference>
<evidence type="ECO:0000259" key="3">
    <source>
        <dbReference type="Pfam" id="PF14257"/>
    </source>
</evidence>
<accession>A0A0K1EB87</accession>
<dbReference type="InterPro" id="IPR025645">
    <property type="entry name" value="DUF4349"/>
</dbReference>
<name>A0A0K1EB87_CHOCO</name>
<sequence length="346" mass="36887">MRIHPFLSALLGALVLAGCGSAYYAGEAASSPAPQDVSGYGANYGPSAPPAPPADDDARIENFIMEPGAVVSIASESSSHDREERQAEAPSGPAMGLAPPKSPQSTGGPRAVPNVSPQVKKEAPPPPSTSPSGTSPSSTPGAPDTSPTTASPTVTPTPGQQAPGEVAQPRRPMLVYVAGLWVLVENPTEAFTAIEAMTREFGGFLSVRTDASITVRIPVARYEEALDRVSRLGEIQRRDISVEDVTEAFLDLEIRLKNLRAIRARLELLLPKAKNVEEAVEIERELYRVVGEIERIEGKMKLLRDRAAFSTITVHVLARAQEKVQSKVTLPVPWLGALGLGRLLRL</sequence>
<dbReference type="KEGG" id="ccro:CMC5_020930"/>
<evidence type="ECO:0000313" key="5">
    <source>
        <dbReference type="Proteomes" id="UP000067626"/>
    </source>
</evidence>